<dbReference type="InterPro" id="IPR013087">
    <property type="entry name" value="Znf_C2H2_type"/>
</dbReference>
<dbReference type="SMART" id="SM00980">
    <property type="entry name" value="THAP"/>
    <property type="match status" value="1"/>
</dbReference>
<keyword evidence="7" id="KW-0539">Nucleus</keyword>
<evidence type="ECO:0000256" key="2">
    <source>
        <dbReference type="ARBA" id="ARBA00022723"/>
    </source>
</evidence>
<dbReference type="CTD" id="41498"/>
<dbReference type="Gene3D" id="3.30.40.10">
    <property type="entry name" value="Zinc/RING finger domain, C3HC4 (zinc finger)"/>
    <property type="match status" value="1"/>
</dbReference>
<dbReference type="InterPro" id="IPR038441">
    <property type="entry name" value="THAP_Znf_sf"/>
</dbReference>
<evidence type="ECO:0000256" key="6">
    <source>
        <dbReference type="ARBA" id="ARBA00023125"/>
    </source>
</evidence>
<keyword evidence="6 9" id="KW-0238">DNA-binding</keyword>
<dbReference type="Gene3D" id="2.30.30.140">
    <property type="match status" value="2"/>
</dbReference>
<dbReference type="PANTHER" id="PTHR15856">
    <property type="entry name" value="PHD FINGER PROTEIN 20-RELATED"/>
    <property type="match status" value="1"/>
</dbReference>
<feature type="region of interest" description="Disordered" evidence="10">
    <location>
        <begin position="356"/>
        <end position="395"/>
    </location>
</feature>
<reference evidence="15" key="1">
    <citation type="submission" date="2025-08" db="UniProtKB">
        <authorList>
            <consortium name="RefSeq"/>
        </authorList>
    </citation>
    <scope>IDENTIFICATION</scope>
    <source>
        <strain evidence="15">15085-1641.00</strain>
        <tissue evidence="15">Whole body</tissue>
    </source>
</reference>
<keyword evidence="14" id="KW-1185">Reference proteome</keyword>
<evidence type="ECO:0000256" key="5">
    <source>
        <dbReference type="ARBA" id="ARBA00022833"/>
    </source>
</evidence>
<dbReference type="SUPFAM" id="SSF57716">
    <property type="entry name" value="Glucocorticoid receptor-like (DNA-binding domain)"/>
    <property type="match status" value="1"/>
</dbReference>
<dbReference type="PROSITE" id="PS01359">
    <property type="entry name" value="ZF_PHD_1"/>
    <property type="match status" value="1"/>
</dbReference>
<dbReference type="InterPro" id="IPR002999">
    <property type="entry name" value="Tudor"/>
</dbReference>
<dbReference type="PANTHER" id="PTHR15856:SF51">
    <property type="entry name" value="MBD-R2"/>
    <property type="match status" value="1"/>
</dbReference>
<name>A0A6J1M674_DROHY</name>
<dbReference type="InterPro" id="IPR001739">
    <property type="entry name" value="Methyl_CpG_DNA-bd"/>
</dbReference>
<evidence type="ECO:0000256" key="8">
    <source>
        <dbReference type="PROSITE-ProRule" id="PRU00042"/>
    </source>
</evidence>
<feature type="region of interest" description="Disordered" evidence="10">
    <location>
        <begin position="528"/>
        <end position="622"/>
    </location>
</feature>
<feature type="region of interest" description="Disordered" evidence="10">
    <location>
        <begin position="724"/>
        <end position="905"/>
    </location>
</feature>
<feature type="domain" description="MBD" evidence="13">
    <location>
        <begin position="446"/>
        <end position="515"/>
    </location>
</feature>
<evidence type="ECO:0000256" key="9">
    <source>
        <dbReference type="PROSITE-ProRule" id="PRU00309"/>
    </source>
</evidence>
<dbReference type="AlphaFoldDB" id="A0A6J1M674"/>
<evidence type="ECO:0000313" key="15">
    <source>
        <dbReference type="RefSeq" id="XP_023173840.2"/>
    </source>
</evidence>
<dbReference type="InterPro" id="IPR043449">
    <property type="entry name" value="PHF20-like"/>
</dbReference>
<feature type="compositionally biased region" description="Polar residues" evidence="10">
    <location>
        <begin position="806"/>
        <end position="815"/>
    </location>
</feature>
<dbReference type="Pfam" id="PF01429">
    <property type="entry name" value="MBD"/>
    <property type="match status" value="1"/>
</dbReference>
<dbReference type="Gene3D" id="6.20.210.20">
    <property type="entry name" value="THAP domain"/>
    <property type="match status" value="1"/>
</dbReference>
<keyword evidence="5" id="KW-0862">Zinc</keyword>
<proteinExistence type="predicted"/>
<dbReference type="Pfam" id="PF05485">
    <property type="entry name" value="THAP"/>
    <property type="match status" value="1"/>
</dbReference>
<keyword evidence="2" id="KW-0479">Metal-binding</keyword>
<evidence type="ECO:0000259" key="13">
    <source>
        <dbReference type="PROSITE" id="PS50982"/>
    </source>
</evidence>
<feature type="region of interest" description="Disordered" evidence="10">
    <location>
        <begin position="1090"/>
        <end position="1111"/>
    </location>
</feature>
<accession>A0A6J1M674</accession>
<evidence type="ECO:0000256" key="7">
    <source>
        <dbReference type="ARBA" id="ARBA00023242"/>
    </source>
</evidence>
<dbReference type="InterPro" id="IPR019786">
    <property type="entry name" value="Zinc_finger_PHD-type_CS"/>
</dbReference>
<dbReference type="PROSITE" id="PS50157">
    <property type="entry name" value="ZINC_FINGER_C2H2_2"/>
    <property type="match status" value="1"/>
</dbReference>
<dbReference type="InterPro" id="IPR006612">
    <property type="entry name" value="THAP_Znf"/>
</dbReference>
<dbReference type="SUPFAM" id="SSF63748">
    <property type="entry name" value="Tudor/PWWP/MBT"/>
    <property type="match status" value="1"/>
</dbReference>
<gene>
    <name evidence="15" type="primary">LOC111601484</name>
</gene>
<dbReference type="SMART" id="SM00391">
    <property type="entry name" value="MBD"/>
    <property type="match status" value="1"/>
</dbReference>
<feature type="compositionally biased region" description="Low complexity" evidence="10">
    <location>
        <begin position="559"/>
        <end position="573"/>
    </location>
</feature>
<dbReference type="Proteomes" id="UP000504633">
    <property type="component" value="Unplaced"/>
</dbReference>
<dbReference type="GO" id="GO:0006357">
    <property type="term" value="P:regulation of transcription by RNA polymerase II"/>
    <property type="evidence" value="ECO:0007669"/>
    <property type="project" value="TreeGrafter"/>
</dbReference>
<keyword evidence="3" id="KW-0677">Repeat</keyword>
<dbReference type="PROSITE" id="PS50982">
    <property type="entry name" value="MBD"/>
    <property type="match status" value="1"/>
</dbReference>
<evidence type="ECO:0000256" key="3">
    <source>
        <dbReference type="ARBA" id="ARBA00022737"/>
    </source>
</evidence>
<evidence type="ECO:0000259" key="12">
    <source>
        <dbReference type="PROSITE" id="PS50950"/>
    </source>
</evidence>
<comment type="subcellular location">
    <subcellularLocation>
        <location evidence="1">Nucleus</location>
    </subcellularLocation>
</comment>
<dbReference type="Pfam" id="PF20826">
    <property type="entry name" value="PHD_5"/>
    <property type="match status" value="1"/>
</dbReference>
<dbReference type="SUPFAM" id="SSF54171">
    <property type="entry name" value="DNA-binding domain"/>
    <property type="match status" value="1"/>
</dbReference>
<feature type="domain" description="THAP-type" evidence="12">
    <location>
        <begin position="1"/>
        <end position="84"/>
    </location>
</feature>
<feature type="compositionally biased region" description="Basic residues" evidence="10">
    <location>
        <begin position="830"/>
        <end position="842"/>
    </location>
</feature>
<sequence length="1209" mass="134086">MGRRCCVAECPSTSRLFEHHGVTYHSFPMDAVIRAIWIKNSRISLDRQITKSVLVCSRHFRRLDFNTIRNGKYLLKPRVFPTVFPWGKMEPAEIEADHRALQQATVDGAGVSGAANSANNEDVIKATVDQIVAQILAETAERNAAAAAAAEAAAKAEAEAESEGSQKESAKEAAVDTAVVAPSTESTAVVSEVTTASTDSANETVIAASNASSPLSNTPPKYGSPTNLTIGARLEALSVDGAWLPARIVEVNETEQTLLIRFERNNKLKVSPSTSGSYQEWIAFKSDRLRQRISSRVLPIFELEEKCMARWSGPRKFPGTIKKLLGNDTYEVLFDDGYTKNVRAVHMNKLPRQLSANIEPDVETQSTDSASATVTVKRPSTSASSSNKKAKVTPQRKDWPLLDMSNLDLAALGLPEIPLDGEWTCHWVNDQPIGSEGFLIVGEHQKPTVIVNDWRLPPGWIKHMYQRSNVLGKWDVILVSPSGKRFRSKSDLKAFLESQGLVYNPDVYDFSIHRRRAKDINAYVYTHDYSPQQPAKPKPMDVSLDTSKTESQELSNNKLSTAASSSTPISPLSTRRGAGEDSQYMETPVASLIPPAELMSPSPRAPDNEAPAHAAESVDATPVLPVDEQGTLLEDGYVFIGGLKVQITDNLFVCPSEGCGKTCRKEDFLQIHIRHYHKELAQHFSHCPKMQELAVKRTHPSSIEQNDQTPKNQIPNQQFFNKMHQQDLQQSRSFRRQPAVTETSPTIRDGSPIVSPSNRLSSPKTETPTTPKSTPQPTSGTPEAAANVVPPPNVDVSPLPAALESTKVTTPVATNRSAKRSRPSSSKRSSGSRKSSRQRTQRRYANVAHDNMPTANTALNSPASGGDYEDTRQSFTTPTPDVRNDAKKRRVALSGTPASSPIIDAMSTPSSNDLVDINAALAPPPPQLTSHTPQYIKENGELIRIVRMRQEEIINCICEYGEEDGLMIQCELCLCWQHGACNGIVKESDVPDKYVCYICRNPQRVRESMRFKHDQDWLFEGKLPVAGYHTPNPQTSKKFELLKRSHTLTGNLLDAKRSMHSLLVKINIARNRYHPKLYLWAKKWDEDQAENSTTPVKRPKAEQPDWPHVPQPEAAIDPEECQYRLIEHVKIQQSLLMNRLNEIEGEMDELEKEDTLPDLKDANMSTTKEAMATFIKELETLKRLANLNKVANMKQALKNQEPSTDVAQA</sequence>
<dbReference type="GO" id="GO:0005634">
    <property type="term" value="C:nucleus"/>
    <property type="evidence" value="ECO:0007669"/>
    <property type="project" value="UniProtKB-SubCell"/>
</dbReference>
<dbReference type="InterPro" id="IPR016177">
    <property type="entry name" value="DNA-bd_dom_sf"/>
</dbReference>
<evidence type="ECO:0000259" key="11">
    <source>
        <dbReference type="PROSITE" id="PS50157"/>
    </source>
</evidence>
<organism evidence="14 15">
    <name type="scientific">Drosophila hydei</name>
    <name type="common">Fruit fly</name>
    <dbReference type="NCBI Taxonomy" id="7224"/>
    <lineage>
        <taxon>Eukaryota</taxon>
        <taxon>Metazoa</taxon>
        <taxon>Ecdysozoa</taxon>
        <taxon>Arthropoda</taxon>
        <taxon>Hexapoda</taxon>
        <taxon>Insecta</taxon>
        <taxon>Pterygota</taxon>
        <taxon>Neoptera</taxon>
        <taxon>Endopterygota</taxon>
        <taxon>Diptera</taxon>
        <taxon>Brachycera</taxon>
        <taxon>Muscomorpha</taxon>
        <taxon>Ephydroidea</taxon>
        <taxon>Drosophilidae</taxon>
        <taxon>Drosophila</taxon>
    </lineage>
</organism>
<dbReference type="PROSITE" id="PS50950">
    <property type="entry name" value="ZF_THAP"/>
    <property type="match status" value="1"/>
</dbReference>
<protein>
    <submittedName>
        <fullName evidence="15">Uncharacterized protein LOC111601484</fullName>
    </submittedName>
</protein>
<dbReference type="PROSITE" id="PS00028">
    <property type="entry name" value="ZINC_FINGER_C2H2_1"/>
    <property type="match status" value="1"/>
</dbReference>
<dbReference type="OMA" id="KCMARWS"/>
<evidence type="ECO:0000256" key="10">
    <source>
        <dbReference type="SAM" id="MobiDB-lite"/>
    </source>
</evidence>
<dbReference type="InterPro" id="IPR013083">
    <property type="entry name" value="Znf_RING/FYVE/PHD"/>
</dbReference>
<dbReference type="Gene3D" id="3.30.890.10">
    <property type="entry name" value="Methyl-cpg-binding Protein 2, Chain A"/>
    <property type="match status" value="1"/>
</dbReference>
<feature type="compositionally biased region" description="Low complexity" evidence="10">
    <location>
        <begin position="761"/>
        <end position="801"/>
    </location>
</feature>
<dbReference type="SMART" id="SM00333">
    <property type="entry name" value="TUDOR"/>
    <property type="match status" value="2"/>
</dbReference>
<dbReference type="FunFam" id="3.30.890.10:FF:000009">
    <property type="entry name" value="Methyl-CpG binding domain protein 4"/>
    <property type="match status" value="1"/>
</dbReference>
<dbReference type="CDD" id="cd20386">
    <property type="entry name" value="Tudor_PHF20-like"/>
    <property type="match status" value="1"/>
</dbReference>
<dbReference type="GeneID" id="111601484"/>
<dbReference type="OrthoDB" id="161570at2759"/>
<dbReference type="CDD" id="cd20104">
    <property type="entry name" value="MBT_PHF20L1-like"/>
    <property type="match status" value="1"/>
</dbReference>
<evidence type="ECO:0000256" key="4">
    <source>
        <dbReference type="ARBA" id="ARBA00022771"/>
    </source>
</evidence>
<feature type="compositionally biased region" description="Polar residues" evidence="10">
    <location>
        <begin position="853"/>
        <end position="863"/>
    </location>
</feature>
<evidence type="ECO:0000256" key="1">
    <source>
        <dbReference type="ARBA" id="ARBA00004123"/>
    </source>
</evidence>
<keyword evidence="4 8" id="KW-0863">Zinc-finger</keyword>
<dbReference type="InterPro" id="IPR011011">
    <property type="entry name" value="Znf_FYVE_PHD"/>
</dbReference>
<dbReference type="GO" id="GO:0003677">
    <property type="term" value="F:DNA binding"/>
    <property type="evidence" value="ECO:0007669"/>
    <property type="project" value="UniProtKB-UniRule"/>
</dbReference>
<dbReference type="KEGG" id="dhe:111601484"/>
<feature type="domain" description="C2H2-type" evidence="11">
    <location>
        <begin position="652"/>
        <end position="677"/>
    </location>
</feature>
<dbReference type="RefSeq" id="XP_023173840.2">
    <property type="nucleotide sequence ID" value="XM_023318072.2"/>
</dbReference>
<dbReference type="CDD" id="cd01396">
    <property type="entry name" value="MeCP2_MBD"/>
    <property type="match status" value="1"/>
</dbReference>
<dbReference type="SUPFAM" id="SSF57903">
    <property type="entry name" value="FYVE/PHD zinc finger"/>
    <property type="match status" value="1"/>
</dbReference>
<dbReference type="GO" id="GO:0008270">
    <property type="term" value="F:zinc ion binding"/>
    <property type="evidence" value="ECO:0007669"/>
    <property type="project" value="UniProtKB-KW"/>
</dbReference>
<evidence type="ECO:0000313" key="14">
    <source>
        <dbReference type="Proteomes" id="UP000504633"/>
    </source>
</evidence>
<dbReference type="GO" id="GO:0044545">
    <property type="term" value="C:NSL complex"/>
    <property type="evidence" value="ECO:0007669"/>
    <property type="project" value="TreeGrafter"/>
</dbReference>
<feature type="compositionally biased region" description="Polar residues" evidence="10">
    <location>
        <begin position="363"/>
        <end position="374"/>
    </location>
</feature>